<keyword evidence="2" id="KW-1185">Reference proteome</keyword>
<feature type="non-terminal residue" evidence="3">
    <location>
        <position position="314"/>
    </location>
</feature>
<dbReference type="Proteomes" id="UP000694941">
    <property type="component" value="Unplaced"/>
</dbReference>
<evidence type="ECO:0000259" key="1">
    <source>
        <dbReference type="Pfam" id="PF21246"/>
    </source>
</evidence>
<dbReference type="GeneID" id="106468567"/>
<evidence type="ECO:0000313" key="2">
    <source>
        <dbReference type="Proteomes" id="UP000694941"/>
    </source>
</evidence>
<proteinExistence type="predicted"/>
<organism evidence="2 3">
    <name type="scientific">Limulus polyphemus</name>
    <name type="common">Atlantic horseshoe crab</name>
    <dbReference type="NCBI Taxonomy" id="6850"/>
    <lineage>
        <taxon>Eukaryota</taxon>
        <taxon>Metazoa</taxon>
        <taxon>Ecdysozoa</taxon>
        <taxon>Arthropoda</taxon>
        <taxon>Chelicerata</taxon>
        <taxon>Merostomata</taxon>
        <taxon>Xiphosura</taxon>
        <taxon>Limulidae</taxon>
        <taxon>Limulus</taxon>
    </lineage>
</organism>
<dbReference type="RefSeq" id="XP_022252603.1">
    <property type="nucleotide sequence ID" value="XM_022396895.1"/>
</dbReference>
<name>A0ABM1T9P7_LIMPO</name>
<accession>A0ABM1T9P7</accession>
<dbReference type="InterPro" id="IPR049407">
    <property type="entry name" value="Usp38-like_N"/>
</dbReference>
<dbReference type="Pfam" id="PF21246">
    <property type="entry name" value="Usp38-like_N"/>
    <property type="match status" value="1"/>
</dbReference>
<gene>
    <name evidence="3" type="primary">LOC106468567</name>
</gene>
<evidence type="ECO:0000313" key="3">
    <source>
        <dbReference type="RefSeq" id="XP_022252603.1"/>
    </source>
</evidence>
<reference evidence="3" key="1">
    <citation type="submission" date="2025-08" db="UniProtKB">
        <authorList>
            <consortium name="RefSeq"/>
        </authorList>
    </citation>
    <scope>IDENTIFICATION</scope>
    <source>
        <tissue evidence="3">Muscle</tissue>
    </source>
</reference>
<protein>
    <submittedName>
        <fullName evidence="3">Ubiquitin carboxyl-terminal hydrolase 38-like</fullName>
    </submittedName>
</protein>
<feature type="domain" description="Ubiquitin carboxyl-terminal hydrolase 38-like N-terminal" evidence="1">
    <location>
        <begin position="51"/>
        <end position="311"/>
    </location>
</feature>
<sequence length="314" mass="35557">MDLILKGILNSHHPETLKGQLIEKKLIPAASQPITPEGCHMVFTTSWDFSVNGDSEFTQDIGMKVFKAWAYYNKSTLAEFLVPQNLLNYMMDINAKNKARLIKLIHYSLEMLWETENFKSLCHIVQTQSVTCLLENKELSVLVAFTELFRYIPQCVPMGDLTSKLCIAIIHCLANIRVPDQSNEMGGFIFDISKVCNFLQTIWNSSESSVQKTLETMYFLLQQDTKDCSPVLAAVVEALPLQLLHEVVPLLLKDKSADKGLTLVVGRMLDWLYWPKAINISSWILTVLKGMASSKKFSLLMIIFEAKIEQVCIA</sequence>